<keyword evidence="1 5" id="KW-0489">Methyltransferase</keyword>
<keyword evidence="3" id="KW-0694">RNA-binding</keyword>
<keyword evidence="6" id="KW-1185">Reference proteome</keyword>
<dbReference type="SUPFAM" id="SSF53335">
    <property type="entry name" value="S-adenosyl-L-methionine-dependent methyltransferases"/>
    <property type="match status" value="1"/>
</dbReference>
<dbReference type="InterPro" id="IPR054170">
    <property type="entry name" value="RlmL_1st"/>
</dbReference>
<dbReference type="Pfam" id="PF22020">
    <property type="entry name" value="RlmL_1st"/>
    <property type="match status" value="1"/>
</dbReference>
<reference evidence="6" key="1">
    <citation type="journal article" date="2019" name="Int. J. Syst. Evol. Microbiol.">
        <title>The Global Catalogue of Microorganisms (GCM) 10K type strain sequencing project: providing services to taxonomists for standard genome sequencing and annotation.</title>
        <authorList>
            <consortium name="The Broad Institute Genomics Platform"/>
            <consortium name="The Broad Institute Genome Sequencing Center for Infectious Disease"/>
            <person name="Wu L."/>
            <person name="Ma J."/>
        </authorList>
    </citation>
    <scope>NUCLEOTIDE SEQUENCE [LARGE SCALE GENOMIC DNA]</scope>
    <source>
        <strain evidence="6">LMG 29894</strain>
    </source>
</reference>
<feature type="domain" description="THUMP" evidence="4">
    <location>
        <begin position="46"/>
        <end position="157"/>
    </location>
</feature>
<dbReference type="PRINTS" id="PR00507">
    <property type="entry name" value="N12N6MTFRASE"/>
</dbReference>
<name>A0ABV8MT07_9NEIS</name>
<dbReference type="PROSITE" id="PS51165">
    <property type="entry name" value="THUMP"/>
    <property type="match status" value="1"/>
</dbReference>
<proteinExistence type="predicted"/>
<protein>
    <submittedName>
        <fullName evidence="5">Class I SAM-dependent RNA methyltransferase</fullName>
    </submittedName>
</protein>
<dbReference type="InterPro" id="IPR002052">
    <property type="entry name" value="DNA_methylase_N6_adenine_CS"/>
</dbReference>
<dbReference type="PROSITE" id="PS00092">
    <property type="entry name" value="N6_MTASE"/>
    <property type="match status" value="1"/>
</dbReference>
<evidence type="ECO:0000313" key="5">
    <source>
        <dbReference type="EMBL" id="MFC4160226.1"/>
    </source>
</evidence>
<dbReference type="GO" id="GO:0008168">
    <property type="term" value="F:methyltransferase activity"/>
    <property type="evidence" value="ECO:0007669"/>
    <property type="project" value="UniProtKB-KW"/>
</dbReference>
<dbReference type="Gene3D" id="3.40.50.150">
    <property type="entry name" value="Vaccinia Virus protein VP39"/>
    <property type="match status" value="1"/>
</dbReference>
<dbReference type="RefSeq" id="WP_378164830.1">
    <property type="nucleotide sequence ID" value="NZ_JBHSBU010000001.1"/>
</dbReference>
<evidence type="ECO:0000256" key="3">
    <source>
        <dbReference type="PROSITE-ProRule" id="PRU00529"/>
    </source>
</evidence>
<keyword evidence="2" id="KW-0808">Transferase</keyword>
<dbReference type="EMBL" id="JBHSBU010000001">
    <property type="protein sequence ID" value="MFC4160226.1"/>
    <property type="molecule type" value="Genomic_DNA"/>
</dbReference>
<evidence type="ECO:0000259" key="4">
    <source>
        <dbReference type="PROSITE" id="PS51165"/>
    </source>
</evidence>
<dbReference type="InterPro" id="IPR004114">
    <property type="entry name" value="THUMP_dom"/>
</dbReference>
<organism evidence="5 6">
    <name type="scientific">Chitinimonas lacunae</name>
    <dbReference type="NCBI Taxonomy" id="1963018"/>
    <lineage>
        <taxon>Bacteria</taxon>
        <taxon>Pseudomonadati</taxon>
        <taxon>Pseudomonadota</taxon>
        <taxon>Betaproteobacteria</taxon>
        <taxon>Neisseriales</taxon>
        <taxon>Chitinibacteraceae</taxon>
        <taxon>Chitinimonas</taxon>
    </lineage>
</organism>
<gene>
    <name evidence="5" type="ORF">ACFOW7_12835</name>
</gene>
<dbReference type="CDD" id="cd11715">
    <property type="entry name" value="THUMP_AdoMetMT"/>
    <property type="match status" value="1"/>
</dbReference>
<dbReference type="PANTHER" id="PTHR47313:SF1">
    <property type="entry name" value="RIBOSOMAL RNA LARGE SUBUNIT METHYLTRANSFERASE K_L"/>
    <property type="match status" value="1"/>
</dbReference>
<dbReference type="Proteomes" id="UP001595791">
    <property type="component" value="Unassembled WGS sequence"/>
</dbReference>
<dbReference type="SMART" id="SM00981">
    <property type="entry name" value="THUMP"/>
    <property type="match status" value="1"/>
</dbReference>
<accession>A0ABV8MT07</accession>
<dbReference type="Gene3D" id="3.30.2130.30">
    <property type="match status" value="1"/>
</dbReference>
<dbReference type="Pfam" id="PF01170">
    <property type="entry name" value="UPF0020"/>
    <property type="match status" value="1"/>
</dbReference>
<sequence length="392" mass="43696">MKQRFHYFAPCPRGLEALLAQELNGLGAAEVKPTDGGVSFAGDWLLLMRANLHSRLASRILWRLAVKPYRNEEDLYQLARGFDWPELFDVSRTIKVVMTAQGSPLRSLDFAALKVKDAVCDRFRAKLGERPSVDTADPDLRIHVYLTEREASLYLDTSGEALFKRGYRVATGAAPLRENLAAGILQLAGWTPEQPLLDPMCGSGTFLVEAAMMALDMAPGLDRSFAFEGLRNFSADAWAKLCDEAHARCQPPRPLAIFGSDYDQAMLDATYANLDRFGLADCVTLERTDFLSRSAPAPEGVIVSNPPYGIRLDEQEQLAAFYPQLGDALKRSFKGWRAYFLTGDLRMAKLIRLSASKRTVLFNGALECRLFEFKMVEGSNRRIKPGEQAENQ</sequence>
<comment type="caution">
    <text evidence="5">The sequence shown here is derived from an EMBL/GenBank/DDBJ whole genome shotgun (WGS) entry which is preliminary data.</text>
</comment>
<evidence type="ECO:0000313" key="6">
    <source>
        <dbReference type="Proteomes" id="UP001595791"/>
    </source>
</evidence>
<evidence type="ECO:0000256" key="2">
    <source>
        <dbReference type="ARBA" id="ARBA00022679"/>
    </source>
</evidence>
<evidence type="ECO:0000256" key="1">
    <source>
        <dbReference type="ARBA" id="ARBA00022603"/>
    </source>
</evidence>
<dbReference type="InterPro" id="IPR000241">
    <property type="entry name" value="RlmKL-like_Mtase"/>
</dbReference>
<dbReference type="GO" id="GO:0032259">
    <property type="term" value="P:methylation"/>
    <property type="evidence" value="ECO:0007669"/>
    <property type="project" value="UniProtKB-KW"/>
</dbReference>
<dbReference type="InterPro" id="IPR029063">
    <property type="entry name" value="SAM-dependent_MTases_sf"/>
</dbReference>
<dbReference type="Pfam" id="PF02926">
    <property type="entry name" value="THUMP"/>
    <property type="match status" value="1"/>
</dbReference>
<dbReference type="PANTHER" id="PTHR47313">
    <property type="entry name" value="RIBOSOMAL RNA LARGE SUBUNIT METHYLTRANSFERASE K/L"/>
    <property type="match status" value="1"/>
</dbReference>